<protein>
    <submittedName>
        <fullName evidence="2">Uncharacterized protein</fullName>
    </submittedName>
</protein>
<dbReference type="EMBL" id="VSWD01000010">
    <property type="protein sequence ID" value="KAK3092124.1"/>
    <property type="molecule type" value="Genomic_DNA"/>
</dbReference>
<dbReference type="AlphaFoldDB" id="A0AA89BV72"/>
<evidence type="ECO:0000313" key="2">
    <source>
        <dbReference type="EMBL" id="KAK3092124.1"/>
    </source>
</evidence>
<reference evidence="2" key="1">
    <citation type="submission" date="2019-08" db="EMBL/GenBank/DDBJ databases">
        <title>The improved chromosome-level genome for the pearl oyster Pinctada fucata martensii using PacBio sequencing and Hi-C.</title>
        <authorList>
            <person name="Zheng Z."/>
        </authorList>
    </citation>
    <scope>NUCLEOTIDE SEQUENCE</scope>
    <source>
        <strain evidence="2">ZZ-2019</strain>
        <tissue evidence="2">Adductor muscle</tissue>
    </source>
</reference>
<organism evidence="2 3">
    <name type="scientific">Pinctada imbricata</name>
    <name type="common">Atlantic pearl-oyster</name>
    <name type="synonym">Pinctada martensii</name>
    <dbReference type="NCBI Taxonomy" id="66713"/>
    <lineage>
        <taxon>Eukaryota</taxon>
        <taxon>Metazoa</taxon>
        <taxon>Spiralia</taxon>
        <taxon>Lophotrochozoa</taxon>
        <taxon>Mollusca</taxon>
        <taxon>Bivalvia</taxon>
        <taxon>Autobranchia</taxon>
        <taxon>Pteriomorphia</taxon>
        <taxon>Pterioida</taxon>
        <taxon>Pterioidea</taxon>
        <taxon>Pteriidae</taxon>
        <taxon>Pinctada</taxon>
    </lineage>
</organism>
<sequence length="208" mass="23989">MESKEMLKRMGKMCVGGRGYFSYLSSFIFKKSQRVYIWTHSELDTGFRKDRGLGLLKPWSAGPRRSTPVVGSLGGDDPIDIKLIKILEFFEQKRLIGKWYTTNHIQNRRNDVTSIFKHRKRPNDGVSQDLKALHTVHKASIDQKESHLAPKQIRPVTFCINEPQIVEKCLSPRCTNEIPSRLLLMDANHQKKEDVKPSGQKESLEREL</sequence>
<feature type="region of interest" description="Disordered" evidence="1">
    <location>
        <begin position="188"/>
        <end position="208"/>
    </location>
</feature>
<accession>A0AA89BV72</accession>
<keyword evidence="3" id="KW-1185">Reference proteome</keyword>
<comment type="caution">
    <text evidence="2">The sequence shown here is derived from an EMBL/GenBank/DDBJ whole genome shotgun (WGS) entry which is preliminary data.</text>
</comment>
<evidence type="ECO:0000256" key="1">
    <source>
        <dbReference type="SAM" id="MobiDB-lite"/>
    </source>
</evidence>
<evidence type="ECO:0000313" key="3">
    <source>
        <dbReference type="Proteomes" id="UP001186944"/>
    </source>
</evidence>
<dbReference type="Proteomes" id="UP001186944">
    <property type="component" value="Unassembled WGS sequence"/>
</dbReference>
<proteinExistence type="predicted"/>
<name>A0AA89BV72_PINIB</name>
<gene>
    <name evidence="2" type="ORF">FSP39_025390</name>
</gene>